<evidence type="ECO:0000256" key="1">
    <source>
        <dbReference type="SAM" id="SignalP"/>
    </source>
</evidence>
<sequence>MKYYWLAGLAAIASTQATAALGTPGISGEVSLLAGFAQYESNFNTDDAVKNAPLNSEGESDSGVTLFPLGQLRYTFGAENNQQVYLGTSREDIATGLIAFEIGYQFEVGHSSTMAFSILPTIVEDETWQDPFVVNQAKTETDTSGNALRFQYNNILDKGISFDLAYYDREVENEQSGASIAGPIDTERLKRDGKGIYSRILWSVSTGKTSTLQPDLKINRFSADGDAMSFNRYGVGLTYLTKQGRHGYAISGEYAFADYDEANPVFGKTQENHEMGVNFAYEYDQFMDWENWGLNALAGYGIVDSNIDFYNESQLFLGVGLSYKF</sequence>
<feature type="signal peptide" evidence="1">
    <location>
        <begin position="1"/>
        <end position="19"/>
    </location>
</feature>
<evidence type="ECO:0000313" key="2">
    <source>
        <dbReference type="EMBL" id="UTV29557.1"/>
    </source>
</evidence>
<accession>A0ABY5GJQ8</accession>
<evidence type="ECO:0000313" key="3">
    <source>
        <dbReference type="Proteomes" id="UP001057998"/>
    </source>
</evidence>
<dbReference type="InterPro" id="IPR016896">
    <property type="entry name" value="DUF2860"/>
</dbReference>
<dbReference type="Proteomes" id="UP001057998">
    <property type="component" value="Chromosome 2"/>
</dbReference>
<protein>
    <submittedName>
        <fullName evidence="2">DUF2860 domain-containing protein</fullName>
    </submittedName>
</protein>
<dbReference type="RefSeq" id="WP_255390875.1">
    <property type="nucleotide sequence ID" value="NZ_CP101509.1"/>
</dbReference>
<gene>
    <name evidence="2" type="ORF">NNL38_21305</name>
</gene>
<organism evidence="2 3">
    <name type="scientific">Photobacterium atrarenae</name>
    <dbReference type="NCBI Taxonomy" id="865757"/>
    <lineage>
        <taxon>Bacteria</taxon>
        <taxon>Pseudomonadati</taxon>
        <taxon>Pseudomonadota</taxon>
        <taxon>Gammaproteobacteria</taxon>
        <taxon>Vibrionales</taxon>
        <taxon>Vibrionaceae</taxon>
        <taxon>Photobacterium</taxon>
    </lineage>
</organism>
<keyword evidence="3" id="KW-1185">Reference proteome</keyword>
<dbReference type="EMBL" id="CP101509">
    <property type="protein sequence ID" value="UTV29557.1"/>
    <property type="molecule type" value="Genomic_DNA"/>
</dbReference>
<keyword evidence="1" id="KW-0732">Signal</keyword>
<dbReference type="PIRSF" id="PIRSF028696">
    <property type="entry name" value="UCP028696"/>
    <property type="match status" value="1"/>
</dbReference>
<proteinExistence type="predicted"/>
<reference evidence="2" key="1">
    <citation type="submission" date="2022-07" db="EMBL/GenBank/DDBJ databases">
        <title>Genome sequencing of Photobacterium atrarenae GJH2-4.</title>
        <authorList>
            <person name="Park S.-J."/>
        </authorList>
    </citation>
    <scope>NUCLEOTIDE SEQUENCE</scope>
    <source>
        <strain evidence="2">GJH2-4</strain>
    </source>
</reference>
<dbReference type="SUPFAM" id="SSF56935">
    <property type="entry name" value="Porins"/>
    <property type="match status" value="1"/>
</dbReference>
<name>A0ABY5GJQ8_9GAMM</name>
<feature type="chain" id="PRO_5045189320" evidence="1">
    <location>
        <begin position="20"/>
        <end position="325"/>
    </location>
</feature>
<dbReference type="Pfam" id="PF11059">
    <property type="entry name" value="DUF2860"/>
    <property type="match status" value="1"/>
</dbReference>